<keyword evidence="9" id="KW-1185">Reference proteome</keyword>
<keyword evidence="5 6" id="KW-0472">Membrane</keyword>
<evidence type="ECO:0000313" key="8">
    <source>
        <dbReference type="EMBL" id="MDM7854254.1"/>
    </source>
</evidence>
<comment type="caution">
    <text evidence="6">Lacks conserved residue(s) required for the propagation of feature annotation.</text>
</comment>
<evidence type="ECO:0000256" key="2">
    <source>
        <dbReference type="ARBA" id="ARBA00007165"/>
    </source>
</evidence>
<dbReference type="Proteomes" id="UP001529338">
    <property type="component" value="Unassembled WGS sequence"/>
</dbReference>
<evidence type="ECO:0000256" key="5">
    <source>
        <dbReference type="ARBA" id="ARBA00023136"/>
    </source>
</evidence>
<feature type="compositionally biased region" description="Low complexity" evidence="7">
    <location>
        <begin position="272"/>
        <end position="294"/>
    </location>
</feature>
<comment type="subcellular location">
    <subcellularLocation>
        <location evidence="6">Cell membrane</location>
        <topology evidence="6">Multi-pass membrane protein</topology>
    </subcellularLocation>
    <subcellularLocation>
        <location evidence="1">Membrane</location>
    </subcellularLocation>
</comment>
<comment type="caution">
    <text evidence="8">The sequence shown here is derived from an EMBL/GenBank/DDBJ whole genome shotgun (WGS) entry which is preliminary data.</text>
</comment>
<keyword evidence="3 6" id="KW-0812">Transmembrane</keyword>
<dbReference type="CDD" id="cd06662">
    <property type="entry name" value="SURF1"/>
    <property type="match status" value="1"/>
</dbReference>
<evidence type="ECO:0000313" key="9">
    <source>
        <dbReference type="Proteomes" id="UP001529338"/>
    </source>
</evidence>
<proteinExistence type="inferred from homology"/>
<keyword evidence="4 6" id="KW-1133">Transmembrane helix</keyword>
<dbReference type="PANTHER" id="PTHR23427">
    <property type="entry name" value="SURFEIT LOCUS PROTEIN"/>
    <property type="match status" value="1"/>
</dbReference>
<feature type="transmembrane region" description="Helical" evidence="6">
    <location>
        <begin position="231"/>
        <end position="251"/>
    </location>
</feature>
<evidence type="ECO:0000256" key="4">
    <source>
        <dbReference type="ARBA" id="ARBA00022989"/>
    </source>
</evidence>
<dbReference type="Pfam" id="PF02104">
    <property type="entry name" value="SURF1"/>
    <property type="match status" value="1"/>
</dbReference>
<evidence type="ECO:0000256" key="3">
    <source>
        <dbReference type="ARBA" id="ARBA00022692"/>
    </source>
</evidence>
<dbReference type="RefSeq" id="WP_289453923.1">
    <property type="nucleotide sequence ID" value="NZ_JAUCGQ010000001.1"/>
</dbReference>
<reference evidence="8 9" key="1">
    <citation type="submission" date="2023-06" db="EMBL/GenBank/DDBJ databases">
        <title>Cellulomonas sp. MW4 Whole genome sequence.</title>
        <authorList>
            <person name="Park S."/>
        </authorList>
    </citation>
    <scope>NUCLEOTIDE SEQUENCE [LARGE SCALE GENOMIC DNA]</scope>
    <source>
        <strain evidence="8 9">MW4</strain>
    </source>
</reference>
<comment type="similarity">
    <text evidence="2 6">Belongs to the SURF1 family.</text>
</comment>
<organism evidence="8 9">
    <name type="scientific">Cellulomonas alba</name>
    <dbReference type="NCBI Taxonomy" id="3053467"/>
    <lineage>
        <taxon>Bacteria</taxon>
        <taxon>Bacillati</taxon>
        <taxon>Actinomycetota</taxon>
        <taxon>Actinomycetes</taxon>
        <taxon>Micrococcales</taxon>
        <taxon>Cellulomonadaceae</taxon>
        <taxon>Cellulomonas</taxon>
    </lineage>
</organism>
<gene>
    <name evidence="8" type="ORF">QRT04_04855</name>
</gene>
<feature type="region of interest" description="Disordered" evidence="7">
    <location>
        <begin position="259"/>
        <end position="309"/>
    </location>
</feature>
<dbReference type="InterPro" id="IPR045214">
    <property type="entry name" value="Surf1/Surf4"/>
</dbReference>
<dbReference type="EMBL" id="JAUCGQ010000001">
    <property type="protein sequence ID" value="MDM7854254.1"/>
    <property type="molecule type" value="Genomic_DNA"/>
</dbReference>
<protein>
    <recommendedName>
        <fullName evidence="6">SURF1-like protein</fullName>
    </recommendedName>
</protein>
<name>A0ABT7SDX3_9CELL</name>
<evidence type="ECO:0000256" key="1">
    <source>
        <dbReference type="ARBA" id="ARBA00004370"/>
    </source>
</evidence>
<dbReference type="PROSITE" id="PS50895">
    <property type="entry name" value="SURF1"/>
    <property type="match status" value="1"/>
</dbReference>
<evidence type="ECO:0000256" key="7">
    <source>
        <dbReference type="SAM" id="MobiDB-lite"/>
    </source>
</evidence>
<dbReference type="InterPro" id="IPR002994">
    <property type="entry name" value="Surf1/Shy1"/>
</dbReference>
<dbReference type="PANTHER" id="PTHR23427:SF2">
    <property type="entry name" value="SURFEIT LOCUS PROTEIN 1"/>
    <property type="match status" value="1"/>
</dbReference>
<accession>A0ABT7SDX3</accession>
<evidence type="ECO:0000256" key="6">
    <source>
        <dbReference type="RuleBase" id="RU363076"/>
    </source>
</evidence>
<sequence>MTQPEPAADPWASRPLREPTTMLRAAVRPRMLGVLVLLLLAAAVCGRLGAWQLDRAHVRGAAAEERRTERLEGAPAAALADVLRPQQSFTGEMAGRKVAATGTYDAAGQLLVTHRPHDGRTGYLVLTPLRTSGGAVLPVVRGWVASPAEAGAPPAGQVDVTGFLEASEAAGEGTADGRTDAISSAELLNSWGGPIYTGYVQLASSSPAQDPDLDVVPPADRPGTGLNLQNLLYAAQWWVFGVFAIVLWLRVVRDEARGTRGAGRLPTDSPVAAADAGPGRGPATAGAADAAEPPSRVRSSAAGGTPGTA</sequence>
<keyword evidence="6" id="KW-1003">Cell membrane</keyword>